<dbReference type="AlphaFoldDB" id="A0A8S3W2F1"/>
<evidence type="ECO:0000313" key="1">
    <source>
        <dbReference type="EMBL" id="CAG4936555.1"/>
    </source>
</evidence>
<gene>
    <name evidence="1" type="ORF">PAPOLLO_LOCUS1223</name>
</gene>
<organism evidence="1 2">
    <name type="scientific">Parnassius apollo</name>
    <name type="common">Apollo butterfly</name>
    <name type="synonym">Papilio apollo</name>
    <dbReference type="NCBI Taxonomy" id="110799"/>
    <lineage>
        <taxon>Eukaryota</taxon>
        <taxon>Metazoa</taxon>
        <taxon>Ecdysozoa</taxon>
        <taxon>Arthropoda</taxon>
        <taxon>Hexapoda</taxon>
        <taxon>Insecta</taxon>
        <taxon>Pterygota</taxon>
        <taxon>Neoptera</taxon>
        <taxon>Endopterygota</taxon>
        <taxon>Lepidoptera</taxon>
        <taxon>Glossata</taxon>
        <taxon>Ditrysia</taxon>
        <taxon>Papilionoidea</taxon>
        <taxon>Papilionidae</taxon>
        <taxon>Parnassiinae</taxon>
        <taxon>Parnassini</taxon>
        <taxon>Parnassius</taxon>
        <taxon>Parnassius</taxon>
    </lineage>
</organism>
<name>A0A8S3W2F1_PARAO</name>
<keyword evidence="2" id="KW-1185">Reference proteome</keyword>
<sequence length="101" mass="12198">MQLVSEDIQSVPPHGDTRIREEREYGYFRFYKSMIPSGKRRHTEEVDPLIFGERLEVPTHIKKCGAFICAIHRMWWKQIQHDLHYSIRDHSTKTASYFNRY</sequence>
<reference evidence="1" key="1">
    <citation type="submission" date="2021-04" db="EMBL/GenBank/DDBJ databases">
        <authorList>
            <person name="Tunstrom K."/>
        </authorList>
    </citation>
    <scope>NUCLEOTIDE SEQUENCE</scope>
</reference>
<protein>
    <submittedName>
        <fullName evidence="1">(apollo) hypothetical protein</fullName>
    </submittedName>
</protein>
<comment type="caution">
    <text evidence="1">The sequence shown here is derived from an EMBL/GenBank/DDBJ whole genome shotgun (WGS) entry which is preliminary data.</text>
</comment>
<dbReference type="Proteomes" id="UP000691718">
    <property type="component" value="Unassembled WGS sequence"/>
</dbReference>
<accession>A0A8S3W2F1</accession>
<evidence type="ECO:0000313" key="2">
    <source>
        <dbReference type="Proteomes" id="UP000691718"/>
    </source>
</evidence>
<dbReference type="EMBL" id="CAJQZP010000080">
    <property type="protein sequence ID" value="CAG4936555.1"/>
    <property type="molecule type" value="Genomic_DNA"/>
</dbReference>
<proteinExistence type="predicted"/>